<dbReference type="EMBL" id="JANAWD010000168">
    <property type="protein sequence ID" value="KAJ3485005.1"/>
    <property type="molecule type" value="Genomic_DNA"/>
</dbReference>
<dbReference type="InterPro" id="IPR013094">
    <property type="entry name" value="AB_hydrolase_3"/>
</dbReference>
<gene>
    <name evidence="3" type="ORF">NLI96_g5267</name>
</gene>
<sequence length="371" mass="41704">MAETYSPPPHYGEISAIELLPLVLRFLNLVTVKFAYKTVSYPFSGTHFTLRRVLWRTFVATICPNSTFRQMQWVLPNTGTLYLKFMKSLPDKPEIVQENLEVEGGSLHWIGPKSNKKVMIFVHGGGFVIPAVDGHFFMVDWWRREAKRRFDIDFSVAVLEYSLVTHAPWPIQLRQVVAALQHLINQGYDPSDITVVGDSVGGHVVTFLLCHLLHPHPEATPITLTKPLAGTAMLSPWLCYSIEAPSWKRNAAHDVMPLPALLQWSGTFQKSRTRTDDGYYFEPATAPASWWTGIEKVTKDVLFATGDAEGMFDDIVATKDKIAQVAGKEMPLECFVQPKAAHNEALVEFACGDKPGPTNERMMAWIKNVYA</sequence>
<dbReference type="PANTHER" id="PTHR48081">
    <property type="entry name" value="AB HYDROLASE SUPERFAMILY PROTEIN C4A8.06C"/>
    <property type="match status" value="1"/>
</dbReference>
<evidence type="ECO:0000256" key="1">
    <source>
        <dbReference type="ARBA" id="ARBA00022801"/>
    </source>
</evidence>
<dbReference type="PANTHER" id="PTHR48081:SF31">
    <property type="entry name" value="STERYL ACETYL HYDROLASE MUG81-RELATED"/>
    <property type="match status" value="1"/>
</dbReference>
<feature type="domain" description="Alpha/beta hydrolase fold-3" evidence="2">
    <location>
        <begin position="119"/>
        <end position="333"/>
    </location>
</feature>
<keyword evidence="1" id="KW-0378">Hydrolase</keyword>
<evidence type="ECO:0000313" key="4">
    <source>
        <dbReference type="Proteomes" id="UP001212997"/>
    </source>
</evidence>
<keyword evidence="4" id="KW-1185">Reference proteome</keyword>
<dbReference type="InterPro" id="IPR029058">
    <property type="entry name" value="AB_hydrolase_fold"/>
</dbReference>
<evidence type="ECO:0000259" key="2">
    <source>
        <dbReference type="Pfam" id="PF07859"/>
    </source>
</evidence>
<organism evidence="3 4">
    <name type="scientific">Meripilus lineatus</name>
    <dbReference type="NCBI Taxonomy" id="2056292"/>
    <lineage>
        <taxon>Eukaryota</taxon>
        <taxon>Fungi</taxon>
        <taxon>Dikarya</taxon>
        <taxon>Basidiomycota</taxon>
        <taxon>Agaricomycotina</taxon>
        <taxon>Agaricomycetes</taxon>
        <taxon>Polyporales</taxon>
        <taxon>Meripilaceae</taxon>
        <taxon>Meripilus</taxon>
    </lineage>
</organism>
<dbReference type="Pfam" id="PF07859">
    <property type="entry name" value="Abhydrolase_3"/>
    <property type="match status" value="1"/>
</dbReference>
<comment type="caution">
    <text evidence="3">The sequence shown here is derived from an EMBL/GenBank/DDBJ whole genome shotgun (WGS) entry which is preliminary data.</text>
</comment>
<dbReference type="Gene3D" id="3.40.50.1820">
    <property type="entry name" value="alpha/beta hydrolase"/>
    <property type="match status" value="1"/>
</dbReference>
<dbReference type="InterPro" id="IPR050300">
    <property type="entry name" value="GDXG_lipolytic_enzyme"/>
</dbReference>
<protein>
    <recommendedName>
        <fullName evidence="2">Alpha/beta hydrolase fold-3 domain-containing protein</fullName>
    </recommendedName>
</protein>
<name>A0AAD5V805_9APHY</name>
<proteinExistence type="predicted"/>
<dbReference type="Proteomes" id="UP001212997">
    <property type="component" value="Unassembled WGS sequence"/>
</dbReference>
<evidence type="ECO:0000313" key="3">
    <source>
        <dbReference type="EMBL" id="KAJ3485005.1"/>
    </source>
</evidence>
<dbReference type="GO" id="GO:0016787">
    <property type="term" value="F:hydrolase activity"/>
    <property type="evidence" value="ECO:0007669"/>
    <property type="project" value="UniProtKB-KW"/>
</dbReference>
<accession>A0AAD5V805</accession>
<dbReference type="SUPFAM" id="SSF53474">
    <property type="entry name" value="alpha/beta-Hydrolases"/>
    <property type="match status" value="1"/>
</dbReference>
<reference evidence="3" key="1">
    <citation type="submission" date="2022-07" db="EMBL/GenBank/DDBJ databases">
        <title>Genome Sequence of Physisporinus lineatus.</title>
        <authorList>
            <person name="Buettner E."/>
        </authorList>
    </citation>
    <scope>NUCLEOTIDE SEQUENCE</scope>
    <source>
        <strain evidence="3">VT162</strain>
    </source>
</reference>
<dbReference type="AlphaFoldDB" id="A0AAD5V805"/>